<feature type="region of interest" description="Disordered" evidence="1">
    <location>
        <begin position="292"/>
        <end position="321"/>
    </location>
</feature>
<name>A0A5C3NS85_9APHY</name>
<accession>A0A5C3NS85</accession>
<evidence type="ECO:0000313" key="3">
    <source>
        <dbReference type="Proteomes" id="UP000308197"/>
    </source>
</evidence>
<protein>
    <submittedName>
        <fullName evidence="2">Uncharacterized protein</fullName>
    </submittedName>
</protein>
<organism evidence="2 3">
    <name type="scientific">Polyporus arcularius HHB13444</name>
    <dbReference type="NCBI Taxonomy" id="1314778"/>
    <lineage>
        <taxon>Eukaryota</taxon>
        <taxon>Fungi</taxon>
        <taxon>Dikarya</taxon>
        <taxon>Basidiomycota</taxon>
        <taxon>Agaricomycotina</taxon>
        <taxon>Agaricomycetes</taxon>
        <taxon>Polyporales</taxon>
        <taxon>Polyporaceae</taxon>
        <taxon>Polyporus</taxon>
    </lineage>
</organism>
<feature type="compositionally biased region" description="Basic and acidic residues" evidence="1">
    <location>
        <begin position="161"/>
        <end position="178"/>
    </location>
</feature>
<dbReference type="STRING" id="1314778.A0A5C3NS85"/>
<dbReference type="AlphaFoldDB" id="A0A5C3NS85"/>
<evidence type="ECO:0000313" key="2">
    <source>
        <dbReference type="EMBL" id="TFK79872.1"/>
    </source>
</evidence>
<proteinExistence type="predicted"/>
<dbReference type="EMBL" id="ML211908">
    <property type="protein sequence ID" value="TFK79872.1"/>
    <property type="molecule type" value="Genomic_DNA"/>
</dbReference>
<dbReference type="Proteomes" id="UP000308197">
    <property type="component" value="Unassembled WGS sequence"/>
</dbReference>
<sequence>MHLRAHTKAGRPGRISRCSMHAELLRPLTVKPAKSDYATGCGEELGYLRALLNAMIARETGVPHARMAWTARSFQQRIFLRFGMKAVGWPPEIIFRNPKYLSMDDVRLLIELCHSGELYFTAASEDELAAGERDVARSCPGALFPAPTPALGRSDIGRQQVQRDAEGNVEPRRYERNGPKSAKWVDEEEAETTGSPTASGPRPMMYKNRTWLAWHEPGGWREATDADVSARSRRNNRPPHSHDTTSNPLSQETPPCPPPPPSESRSSTFGYSILITLYTTYMTALRHTVRTKIEDSGKRRHPIRESRTRGDQPTASDEKSSPSLELAVSLLLASCCPPPAAVDFCSSLAVTQHHTRPATRKRWLDTRASMLLVCHDSSCTADASPSPGVPSSPPSDSVYLLTIAGAWVPLRLRLPVFKFPRPLAAQCSAASYERPWTLRRVR</sequence>
<feature type="region of interest" description="Disordered" evidence="1">
    <location>
        <begin position="223"/>
        <end position="267"/>
    </location>
</feature>
<gene>
    <name evidence="2" type="ORF">K466DRAFT_656762</name>
</gene>
<dbReference type="InParanoid" id="A0A5C3NS85"/>
<feature type="compositionally biased region" description="Basic and acidic residues" evidence="1">
    <location>
        <begin position="292"/>
        <end position="320"/>
    </location>
</feature>
<reference evidence="2 3" key="1">
    <citation type="journal article" date="2019" name="Nat. Ecol. Evol.">
        <title>Megaphylogeny resolves global patterns of mushroom evolution.</title>
        <authorList>
            <person name="Varga T."/>
            <person name="Krizsan K."/>
            <person name="Foldi C."/>
            <person name="Dima B."/>
            <person name="Sanchez-Garcia M."/>
            <person name="Sanchez-Ramirez S."/>
            <person name="Szollosi G.J."/>
            <person name="Szarkandi J.G."/>
            <person name="Papp V."/>
            <person name="Albert L."/>
            <person name="Andreopoulos W."/>
            <person name="Angelini C."/>
            <person name="Antonin V."/>
            <person name="Barry K.W."/>
            <person name="Bougher N.L."/>
            <person name="Buchanan P."/>
            <person name="Buyck B."/>
            <person name="Bense V."/>
            <person name="Catcheside P."/>
            <person name="Chovatia M."/>
            <person name="Cooper J."/>
            <person name="Damon W."/>
            <person name="Desjardin D."/>
            <person name="Finy P."/>
            <person name="Geml J."/>
            <person name="Haridas S."/>
            <person name="Hughes K."/>
            <person name="Justo A."/>
            <person name="Karasinski D."/>
            <person name="Kautmanova I."/>
            <person name="Kiss B."/>
            <person name="Kocsube S."/>
            <person name="Kotiranta H."/>
            <person name="LaButti K.M."/>
            <person name="Lechner B.E."/>
            <person name="Liimatainen K."/>
            <person name="Lipzen A."/>
            <person name="Lukacs Z."/>
            <person name="Mihaltcheva S."/>
            <person name="Morgado L.N."/>
            <person name="Niskanen T."/>
            <person name="Noordeloos M.E."/>
            <person name="Ohm R.A."/>
            <person name="Ortiz-Santana B."/>
            <person name="Ovrebo C."/>
            <person name="Racz N."/>
            <person name="Riley R."/>
            <person name="Savchenko A."/>
            <person name="Shiryaev A."/>
            <person name="Soop K."/>
            <person name="Spirin V."/>
            <person name="Szebenyi C."/>
            <person name="Tomsovsky M."/>
            <person name="Tulloss R.E."/>
            <person name="Uehling J."/>
            <person name="Grigoriev I.V."/>
            <person name="Vagvolgyi C."/>
            <person name="Papp T."/>
            <person name="Martin F.M."/>
            <person name="Miettinen O."/>
            <person name="Hibbett D.S."/>
            <person name="Nagy L.G."/>
        </authorList>
    </citation>
    <scope>NUCLEOTIDE SEQUENCE [LARGE SCALE GENOMIC DNA]</scope>
    <source>
        <strain evidence="2 3">HHB13444</strain>
    </source>
</reference>
<keyword evidence="3" id="KW-1185">Reference proteome</keyword>
<feature type="region of interest" description="Disordered" evidence="1">
    <location>
        <begin position="144"/>
        <end position="204"/>
    </location>
</feature>
<evidence type="ECO:0000256" key="1">
    <source>
        <dbReference type="SAM" id="MobiDB-lite"/>
    </source>
</evidence>